<dbReference type="RefSeq" id="WP_246064930.1">
    <property type="nucleotide sequence ID" value="NZ_FXTI01000007.1"/>
</dbReference>
<reference evidence="3 4" key="1">
    <citation type="submission" date="2017-05" db="EMBL/GenBank/DDBJ databases">
        <authorList>
            <person name="Varghese N."/>
            <person name="Submissions S."/>
        </authorList>
    </citation>
    <scope>NUCLEOTIDE SEQUENCE [LARGE SCALE GENOMIC DNA]</scope>
    <source>
        <strain evidence="3 4">DSM 45474</strain>
    </source>
</reference>
<dbReference type="CDD" id="cd02440">
    <property type="entry name" value="AdoMet_MTases"/>
    <property type="match status" value="1"/>
</dbReference>
<dbReference type="AlphaFoldDB" id="A0A521DUL8"/>
<feature type="domain" description="Methyltransferase" evidence="2">
    <location>
        <begin position="38"/>
        <end position="135"/>
    </location>
</feature>
<keyword evidence="4" id="KW-1185">Reference proteome</keyword>
<accession>A0A521DUL8</accession>
<organism evidence="3 4">
    <name type="scientific">Melghirimyces algeriensis</name>
    <dbReference type="NCBI Taxonomy" id="910412"/>
    <lineage>
        <taxon>Bacteria</taxon>
        <taxon>Bacillati</taxon>
        <taxon>Bacillota</taxon>
        <taxon>Bacilli</taxon>
        <taxon>Bacillales</taxon>
        <taxon>Thermoactinomycetaceae</taxon>
        <taxon>Melghirimyces</taxon>
    </lineage>
</organism>
<dbReference type="Pfam" id="PF13649">
    <property type="entry name" value="Methyltransf_25"/>
    <property type="match status" value="1"/>
</dbReference>
<evidence type="ECO:0000313" key="4">
    <source>
        <dbReference type="Proteomes" id="UP000315636"/>
    </source>
</evidence>
<keyword evidence="3" id="KW-0489">Methyltransferase</keyword>
<dbReference type="InterPro" id="IPR029063">
    <property type="entry name" value="SAM-dependent_MTases_sf"/>
</dbReference>
<dbReference type="SUPFAM" id="SSF53335">
    <property type="entry name" value="S-adenosyl-L-methionine-dependent methyltransferases"/>
    <property type="match status" value="1"/>
</dbReference>
<protein>
    <submittedName>
        <fullName evidence="3">Methyltransferase domain-containing protein</fullName>
    </submittedName>
</protein>
<keyword evidence="1 3" id="KW-0808">Transferase</keyword>
<evidence type="ECO:0000313" key="3">
    <source>
        <dbReference type="EMBL" id="SMO75416.1"/>
    </source>
</evidence>
<dbReference type="GO" id="GO:0008168">
    <property type="term" value="F:methyltransferase activity"/>
    <property type="evidence" value="ECO:0007669"/>
    <property type="project" value="UniProtKB-KW"/>
</dbReference>
<name>A0A521DUL8_9BACL</name>
<dbReference type="Gene3D" id="3.40.50.150">
    <property type="entry name" value="Vaccinia Virus protein VP39"/>
    <property type="match status" value="1"/>
</dbReference>
<dbReference type="InterPro" id="IPR041698">
    <property type="entry name" value="Methyltransf_25"/>
</dbReference>
<gene>
    <name evidence="3" type="ORF">SAMN06264849_1077</name>
</gene>
<proteinExistence type="predicted"/>
<dbReference type="Proteomes" id="UP000315636">
    <property type="component" value="Unassembled WGS sequence"/>
</dbReference>
<evidence type="ECO:0000256" key="1">
    <source>
        <dbReference type="ARBA" id="ARBA00022679"/>
    </source>
</evidence>
<evidence type="ECO:0000259" key="2">
    <source>
        <dbReference type="Pfam" id="PF13649"/>
    </source>
</evidence>
<dbReference type="EMBL" id="FXTI01000007">
    <property type="protein sequence ID" value="SMO75416.1"/>
    <property type="molecule type" value="Genomic_DNA"/>
</dbReference>
<dbReference type="GO" id="GO:0032259">
    <property type="term" value="P:methylation"/>
    <property type="evidence" value="ECO:0007669"/>
    <property type="project" value="UniProtKB-KW"/>
</dbReference>
<sequence length="262" mass="30150">MKKNHIYQWPDYYDWTSDGLDGDMAYYANLAMESGGPVLELGCGTGRCSLGVARHGIEVVGVDKQPEMIEVAEKKAHAMDLSHRCQWICGDMTDFDLEKKFPLVMIPYRSFLHLLSIRDQLAALQKVREHLTDDGVFAFNVFVPNVSQLVEEDERYVCRGNFFIPGTDESVDVYDYTEFDFFHQRASITRYYERFASDGMSLSRLRTNFSIRYIFPAELFHLLHVGGFQIIHRYGGFRREPFGPGSSELVVEARKRKKRGSA</sequence>
<dbReference type="PANTHER" id="PTHR43861">
    <property type="entry name" value="TRANS-ACONITATE 2-METHYLTRANSFERASE-RELATED"/>
    <property type="match status" value="1"/>
</dbReference>